<dbReference type="PROSITE" id="PS50106">
    <property type="entry name" value="PDZ"/>
    <property type="match status" value="1"/>
</dbReference>
<reference evidence="7" key="2">
    <citation type="journal article" date="2021" name="PeerJ">
        <title>Extensive microbial diversity within the chicken gut microbiome revealed by metagenomics and culture.</title>
        <authorList>
            <person name="Gilroy R."/>
            <person name="Ravi A."/>
            <person name="Getino M."/>
            <person name="Pursley I."/>
            <person name="Horton D.L."/>
            <person name="Alikhan N.F."/>
            <person name="Baker D."/>
            <person name="Gharbi K."/>
            <person name="Hall N."/>
            <person name="Watson M."/>
            <person name="Adriaenssens E.M."/>
            <person name="Foster-Nyarko E."/>
            <person name="Jarju S."/>
            <person name="Secka A."/>
            <person name="Antonio M."/>
            <person name="Oren A."/>
            <person name="Chaudhuri R.R."/>
            <person name="La Ragione R."/>
            <person name="Hildebrand F."/>
            <person name="Pallen M.J."/>
        </authorList>
    </citation>
    <scope>NUCLEOTIDE SEQUENCE</scope>
    <source>
        <strain evidence="7">CHK158-818</strain>
    </source>
</reference>
<dbReference type="SMART" id="SM00245">
    <property type="entry name" value="TSPc"/>
    <property type="match status" value="1"/>
</dbReference>
<dbReference type="InterPro" id="IPR004447">
    <property type="entry name" value="Peptidase_S41A"/>
</dbReference>
<dbReference type="Gene3D" id="3.90.226.10">
    <property type="entry name" value="2-enoyl-CoA Hydratase, Chain A, domain 1"/>
    <property type="match status" value="1"/>
</dbReference>
<evidence type="ECO:0000256" key="4">
    <source>
        <dbReference type="ARBA" id="ARBA00022825"/>
    </source>
</evidence>
<dbReference type="GO" id="GO:0007165">
    <property type="term" value="P:signal transduction"/>
    <property type="evidence" value="ECO:0007669"/>
    <property type="project" value="TreeGrafter"/>
</dbReference>
<dbReference type="AlphaFoldDB" id="A0A9D1M9J6"/>
<evidence type="ECO:0000259" key="6">
    <source>
        <dbReference type="PROSITE" id="PS50106"/>
    </source>
</evidence>
<comment type="similarity">
    <text evidence="1 5">Belongs to the peptidase S41A family.</text>
</comment>
<dbReference type="PANTHER" id="PTHR32060:SF30">
    <property type="entry name" value="CARBOXY-TERMINAL PROCESSING PROTEASE CTPA"/>
    <property type="match status" value="1"/>
</dbReference>
<dbReference type="GO" id="GO:0008236">
    <property type="term" value="F:serine-type peptidase activity"/>
    <property type="evidence" value="ECO:0007669"/>
    <property type="project" value="UniProtKB-KW"/>
</dbReference>
<dbReference type="GO" id="GO:0030288">
    <property type="term" value="C:outer membrane-bounded periplasmic space"/>
    <property type="evidence" value="ECO:0007669"/>
    <property type="project" value="TreeGrafter"/>
</dbReference>
<dbReference type="Pfam" id="PF13180">
    <property type="entry name" value="PDZ_2"/>
    <property type="match status" value="1"/>
</dbReference>
<organism evidence="7 8">
    <name type="scientific">Candidatus Gallibacteroides avistercoris</name>
    <dbReference type="NCBI Taxonomy" id="2840833"/>
    <lineage>
        <taxon>Bacteria</taxon>
        <taxon>Pseudomonadati</taxon>
        <taxon>Bacteroidota</taxon>
        <taxon>Bacteroidia</taxon>
        <taxon>Bacteroidales</taxon>
        <taxon>Bacteroidaceae</taxon>
        <taxon>Bacteroidaceae incertae sedis</taxon>
        <taxon>Candidatus Gallibacteroides</taxon>
    </lineage>
</organism>
<protein>
    <submittedName>
        <fullName evidence="7">PDZ domain-containing protein</fullName>
    </submittedName>
</protein>
<dbReference type="Proteomes" id="UP000824112">
    <property type="component" value="Unassembled WGS sequence"/>
</dbReference>
<evidence type="ECO:0000313" key="7">
    <source>
        <dbReference type="EMBL" id="HIU56028.1"/>
    </source>
</evidence>
<name>A0A9D1M9J6_9BACT</name>
<evidence type="ECO:0000256" key="2">
    <source>
        <dbReference type="ARBA" id="ARBA00022670"/>
    </source>
</evidence>
<dbReference type="InterPro" id="IPR005151">
    <property type="entry name" value="Tail-specific_protease"/>
</dbReference>
<feature type="domain" description="PDZ" evidence="6">
    <location>
        <begin position="98"/>
        <end position="160"/>
    </location>
</feature>
<dbReference type="CDD" id="cd06782">
    <property type="entry name" value="cpPDZ_CPP-like"/>
    <property type="match status" value="1"/>
</dbReference>
<dbReference type="Gene3D" id="3.30.750.44">
    <property type="match status" value="1"/>
</dbReference>
<accession>A0A9D1M9J6</accession>
<dbReference type="InterPro" id="IPR036034">
    <property type="entry name" value="PDZ_sf"/>
</dbReference>
<keyword evidence="2 5" id="KW-0645">Protease</keyword>
<reference evidence="7" key="1">
    <citation type="submission" date="2020-10" db="EMBL/GenBank/DDBJ databases">
        <authorList>
            <person name="Gilroy R."/>
        </authorList>
    </citation>
    <scope>NUCLEOTIDE SEQUENCE</scope>
    <source>
        <strain evidence="7">CHK158-818</strain>
    </source>
</reference>
<evidence type="ECO:0000313" key="8">
    <source>
        <dbReference type="Proteomes" id="UP000824112"/>
    </source>
</evidence>
<dbReference type="Pfam" id="PF03572">
    <property type="entry name" value="Peptidase_S41"/>
    <property type="match status" value="1"/>
</dbReference>
<keyword evidence="4 5" id="KW-0720">Serine protease</keyword>
<dbReference type="SUPFAM" id="SSF52096">
    <property type="entry name" value="ClpP/crotonase"/>
    <property type="match status" value="1"/>
</dbReference>
<dbReference type="SMART" id="SM00228">
    <property type="entry name" value="PDZ"/>
    <property type="match status" value="1"/>
</dbReference>
<dbReference type="NCBIfam" id="TIGR00225">
    <property type="entry name" value="prc"/>
    <property type="match status" value="1"/>
</dbReference>
<dbReference type="CDD" id="cd07560">
    <property type="entry name" value="Peptidase_S41_CPP"/>
    <property type="match status" value="1"/>
</dbReference>
<dbReference type="InterPro" id="IPR029045">
    <property type="entry name" value="ClpP/crotonase-like_dom_sf"/>
</dbReference>
<dbReference type="PANTHER" id="PTHR32060">
    <property type="entry name" value="TAIL-SPECIFIC PROTEASE"/>
    <property type="match status" value="1"/>
</dbReference>
<comment type="caution">
    <text evidence="7">The sequence shown here is derived from an EMBL/GenBank/DDBJ whole genome shotgun (WGS) entry which is preliminary data.</text>
</comment>
<dbReference type="GO" id="GO:0004175">
    <property type="term" value="F:endopeptidase activity"/>
    <property type="evidence" value="ECO:0007669"/>
    <property type="project" value="TreeGrafter"/>
</dbReference>
<evidence type="ECO:0000256" key="1">
    <source>
        <dbReference type="ARBA" id="ARBA00009179"/>
    </source>
</evidence>
<keyword evidence="3 5" id="KW-0378">Hydrolase</keyword>
<sequence length="552" mass="61784">MNKKRFVWLPLIIAVAVCAGIYAGNFYTRISLSGRNFSSLAGQNKIDNLINIIDRHYVDSINPEEIIEKVMPKIMKELDPHSLYIKASDFEKVNEPLEGSFSGIGIQFNMAIDTVTVVSVIPGGPSEKVGLLAGDRIVTINDTTYVGKEVSMDDISSRLRGPKGTTVKVGIKRATSKELLPFEITRGDIPLNSVDASFMIDKKTGYIKISRFGRTTYNEFMNALAQLRNSGASNYIIDLRGNSGGYMDEAINMVNEFLPKDRLIVYTEGKASPRNEAYSNGTGAFQTNPIVVLMDEWSGSASEIFAGAIQDNDRGTIVGVRSYGKGLVQQQIPFADGSAIRLTIARYYTPSGRSIQREYKLGESEEYELDYISRLEHGELLSQDSIKQNDSLRYETYNGRTVYGGGGITPDIFVPRDTTNITSYFLQIMNTGALYRFAFEYADKNRETLKQYNNCDSLLAYLQSQPLLEEFVSYAQSKGIKRRPVYIQISRQLILDGLYAYIIRNTLEENDFYQVLAKNDKTILKAQEILREGKSFPQAPAKPTEQEPVTAQ</sequence>
<gene>
    <name evidence="7" type="ORF">IAB03_09525</name>
</gene>
<dbReference type="SUPFAM" id="SSF50156">
    <property type="entry name" value="PDZ domain-like"/>
    <property type="match status" value="1"/>
</dbReference>
<evidence type="ECO:0000256" key="3">
    <source>
        <dbReference type="ARBA" id="ARBA00022801"/>
    </source>
</evidence>
<proteinExistence type="inferred from homology"/>
<evidence type="ECO:0000256" key="5">
    <source>
        <dbReference type="RuleBase" id="RU004404"/>
    </source>
</evidence>
<dbReference type="EMBL" id="DVNA01000218">
    <property type="protein sequence ID" value="HIU56028.1"/>
    <property type="molecule type" value="Genomic_DNA"/>
</dbReference>
<dbReference type="InterPro" id="IPR001478">
    <property type="entry name" value="PDZ"/>
</dbReference>
<dbReference type="GO" id="GO:0006508">
    <property type="term" value="P:proteolysis"/>
    <property type="evidence" value="ECO:0007669"/>
    <property type="project" value="UniProtKB-KW"/>
</dbReference>
<dbReference type="Gene3D" id="2.30.42.10">
    <property type="match status" value="1"/>
</dbReference>